<feature type="domain" description="RagB/SusD" evidence="6">
    <location>
        <begin position="322"/>
        <end position="465"/>
    </location>
</feature>
<dbReference type="SUPFAM" id="SSF48452">
    <property type="entry name" value="TPR-like"/>
    <property type="match status" value="1"/>
</dbReference>
<comment type="subcellular location">
    <subcellularLocation>
        <location evidence="1">Cell outer membrane</location>
    </subcellularLocation>
</comment>
<dbReference type="PROSITE" id="PS51257">
    <property type="entry name" value="PROKAR_LIPOPROTEIN"/>
    <property type="match status" value="1"/>
</dbReference>
<accession>A0ABV2TCK0</accession>
<dbReference type="CDD" id="cd08977">
    <property type="entry name" value="SusD"/>
    <property type="match status" value="1"/>
</dbReference>
<dbReference type="InterPro" id="IPR011990">
    <property type="entry name" value="TPR-like_helical_dom_sf"/>
</dbReference>
<keyword evidence="4" id="KW-0472">Membrane</keyword>
<keyword evidence="9" id="KW-1185">Reference proteome</keyword>
<dbReference type="Proteomes" id="UP001549749">
    <property type="component" value="Unassembled WGS sequence"/>
</dbReference>
<dbReference type="Pfam" id="PF07980">
    <property type="entry name" value="SusD_RagB"/>
    <property type="match status" value="1"/>
</dbReference>
<keyword evidence="5" id="KW-0998">Cell outer membrane</keyword>
<evidence type="ECO:0000259" key="6">
    <source>
        <dbReference type="Pfam" id="PF07980"/>
    </source>
</evidence>
<dbReference type="Pfam" id="PF14322">
    <property type="entry name" value="SusD-like_3"/>
    <property type="match status" value="1"/>
</dbReference>
<dbReference type="Gene3D" id="1.25.40.390">
    <property type="match status" value="1"/>
</dbReference>
<dbReference type="InterPro" id="IPR012944">
    <property type="entry name" value="SusD_RagB_dom"/>
</dbReference>
<comment type="caution">
    <text evidence="8">The sequence shown here is derived from an EMBL/GenBank/DDBJ whole genome shotgun (WGS) entry which is preliminary data.</text>
</comment>
<evidence type="ECO:0000259" key="7">
    <source>
        <dbReference type="Pfam" id="PF14322"/>
    </source>
</evidence>
<keyword evidence="3" id="KW-0732">Signal</keyword>
<feature type="domain" description="SusD-like N-terminal" evidence="7">
    <location>
        <begin position="22"/>
        <end position="223"/>
    </location>
</feature>
<name>A0ABV2TCK0_9BACT</name>
<evidence type="ECO:0000313" key="9">
    <source>
        <dbReference type="Proteomes" id="UP001549749"/>
    </source>
</evidence>
<evidence type="ECO:0000256" key="3">
    <source>
        <dbReference type="ARBA" id="ARBA00022729"/>
    </source>
</evidence>
<proteinExistence type="inferred from homology"/>
<evidence type="ECO:0000256" key="5">
    <source>
        <dbReference type="ARBA" id="ARBA00023237"/>
    </source>
</evidence>
<sequence length="466" mass="52722">MKIFRYILFILPLCIVASSCKKYLELNAPKDQLLDKLVFTTDESATAAVVGIYNQMVDNPYEFAAGATTKYVSLSADELDYTVSDQDYEEYENNALMPRNAYLSLLWSPCYKYIYQSSACIAGIEKSGTITAGVKQQLLGEAKFLRAFCYFYLVNFFGEVPLITGTDFEQNAIQPKTAEQKVYEYIVTDLKDAKALLSSGYVTGEKVRANSWSAAALLARVYLYMQDWEKAGIAANEVIQSGLYLPLSHPDSVFLKNSKEAIWQLMPTNSSINTREGVDFIPAVSPSALPFFVIKEELLESFEEEDIRRKSWIGIKTVEGKDYAYPYKYKVNRTVGEIKEYYTVFRLAEQYLIRAEARAHLGQYDGSREDVNAIRKRAGLSGITAAGQAGLLAAIERERRIEFMFEWGHRWFDLKRTPAIDVSGKTRADEVLSLIKPNWRSTAVIYPVPQAEIDANPFLKQSPGYE</sequence>
<dbReference type="InterPro" id="IPR033985">
    <property type="entry name" value="SusD-like_N"/>
</dbReference>
<dbReference type="RefSeq" id="WP_354662920.1">
    <property type="nucleotide sequence ID" value="NZ_JBEXAC010000002.1"/>
</dbReference>
<evidence type="ECO:0000256" key="4">
    <source>
        <dbReference type="ARBA" id="ARBA00023136"/>
    </source>
</evidence>
<organism evidence="8 9">
    <name type="scientific">Chitinophaga defluvii</name>
    <dbReference type="NCBI Taxonomy" id="3163343"/>
    <lineage>
        <taxon>Bacteria</taxon>
        <taxon>Pseudomonadati</taxon>
        <taxon>Bacteroidota</taxon>
        <taxon>Chitinophagia</taxon>
        <taxon>Chitinophagales</taxon>
        <taxon>Chitinophagaceae</taxon>
        <taxon>Chitinophaga</taxon>
    </lineage>
</organism>
<evidence type="ECO:0000256" key="2">
    <source>
        <dbReference type="ARBA" id="ARBA00006275"/>
    </source>
</evidence>
<dbReference type="EMBL" id="JBEXAC010000002">
    <property type="protein sequence ID" value="MET7000360.1"/>
    <property type="molecule type" value="Genomic_DNA"/>
</dbReference>
<reference evidence="8 9" key="1">
    <citation type="submission" date="2024-06" db="EMBL/GenBank/DDBJ databases">
        <title>Chitinophaga defluvii sp. nov., isolated from municipal sewage.</title>
        <authorList>
            <person name="Zhang L."/>
        </authorList>
    </citation>
    <scope>NUCLEOTIDE SEQUENCE [LARGE SCALE GENOMIC DNA]</scope>
    <source>
        <strain evidence="8 9">H8</strain>
    </source>
</reference>
<evidence type="ECO:0000313" key="8">
    <source>
        <dbReference type="EMBL" id="MET7000360.1"/>
    </source>
</evidence>
<evidence type="ECO:0000256" key="1">
    <source>
        <dbReference type="ARBA" id="ARBA00004442"/>
    </source>
</evidence>
<comment type="similarity">
    <text evidence="2">Belongs to the SusD family.</text>
</comment>
<gene>
    <name evidence="8" type="ORF">ABR189_23415</name>
</gene>
<protein>
    <submittedName>
        <fullName evidence="8">RagB/SusD family nutrient uptake outer membrane protein</fullName>
    </submittedName>
</protein>